<keyword evidence="3 5" id="KW-1133">Transmembrane helix</keyword>
<evidence type="ECO:0000313" key="7">
    <source>
        <dbReference type="Proteomes" id="UP000683417"/>
    </source>
</evidence>
<evidence type="ECO:0000256" key="5">
    <source>
        <dbReference type="SAM" id="Phobius"/>
    </source>
</evidence>
<keyword evidence="4 5" id="KW-0472">Membrane</keyword>
<name>A0A9W4GHR0_BLUGR</name>
<feature type="transmembrane region" description="Helical" evidence="5">
    <location>
        <begin position="16"/>
        <end position="41"/>
    </location>
</feature>
<gene>
    <name evidence="6" type="ORF">BGTH12_LOCUS6729</name>
</gene>
<dbReference type="AlphaFoldDB" id="A0A9W4GHR0"/>
<comment type="caution">
    <text evidence="6">The sequence shown here is derived from an EMBL/GenBank/DDBJ whole genome shotgun (WGS) entry which is preliminary data.</text>
</comment>
<dbReference type="InterPro" id="IPR036259">
    <property type="entry name" value="MFS_trans_sf"/>
</dbReference>
<dbReference type="GO" id="GO:0022857">
    <property type="term" value="F:transmembrane transporter activity"/>
    <property type="evidence" value="ECO:0007669"/>
    <property type="project" value="InterPro"/>
</dbReference>
<reference evidence="6" key="1">
    <citation type="submission" date="2020-10" db="EMBL/GenBank/DDBJ databases">
        <authorList>
            <person name="Muller C M."/>
        </authorList>
    </citation>
    <scope>NUCLEOTIDE SEQUENCE</scope>
    <source>
        <strain evidence="6">THUN-12</strain>
    </source>
</reference>
<evidence type="ECO:0000313" key="6">
    <source>
        <dbReference type="EMBL" id="CAD6505371.1"/>
    </source>
</evidence>
<proteinExistence type="predicted"/>
<evidence type="ECO:0000256" key="1">
    <source>
        <dbReference type="ARBA" id="ARBA00004370"/>
    </source>
</evidence>
<dbReference type="Proteomes" id="UP000683417">
    <property type="component" value="Unassembled WGS sequence"/>
</dbReference>
<comment type="subcellular location">
    <subcellularLocation>
        <location evidence="1">Membrane</location>
    </subcellularLocation>
</comment>
<dbReference type="EMBL" id="CAJHIT010000009">
    <property type="protein sequence ID" value="CAD6505371.1"/>
    <property type="molecule type" value="Genomic_DNA"/>
</dbReference>
<evidence type="ECO:0000256" key="3">
    <source>
        <dbReference type="ARBA" id="ARBA00022989"/>
    </source>
</evidence>
<dbReference type="Gene3D" id="1.20.1250.20">
    <property type="entry name" value="MFS general substrate transporter like domains"/>
    <property type="match status" value="1"/>
</dbReference>
<evidence type="ECO:0000256" key="2">
    <source>
        <dbReference type="ARBA" id="ARBA00022692"/>
    </source>
</evidence>
<sequence>MTCVAFLIIDRISRRYVILFTISVMILGLLICSLLFLIMSIPTFCTISESMSSTYIALPQVVPLLVVFSIILFVGIYVLGLGTVSWFQNELFPIPYQHFHYLCSILCHWLASYMALLS</sequence>
<accession>A0A9W4GHR0</accession>
<feature type="transmembrane region" description="Helical" evidence="5">
    <location>
        <begin position="61"/>
        <end position="87"/>
    </location>
</feature>
<organism evidence="6 7">
    <name type="scientific">Blumeria graminis f. sp. triticale</name>
    <dbReference type="NCBI Taxonomy" id="1689686"/>
    <lineage>
        <taxon>Eukaryota</taxon>
        <taxon>Fungi</taxon>
        <taxon>Dikarya</taxon>
        <taxon>Ascomycota</taxon>
        <taxon>Pezizomycotina</taxon>
        <taxon>Leotiomycetes</taxon>
        <taxon>Erysiphales</taxon>
        <taxon>Erysiphaceae</taxon>
        <taxon>Blumeria</taxon>
    </lineage>
</organism>
<protein>
    <submittedName>
        <fullName evidence="6">BgTH12-00862</fullName>
    </submittedName>
</protein>
<keyword evidence="2 5" id="KW-0812">Transmembrane</keyword>
<dbReference type="GO" id="GO:0016020">
    <property type="term" value="C:membrane"/>
    <property type="evidence" value="ECO:0007669"/>
    <property type="project" value="UniProtKB-SubCell"/>
</dbReference>
<dbReference type="Pfam" id="PF00083">
    <property type="entry name" value="Sugar_tr"/>
    <property type="match status" value="1"/>
</dbReference>
<evidence type="ECO:0000256" key="4">
    <source>
        <dbReference type="ARBA" id="ARBA00023136"/>
    </source>
</evidence>
<dbReference type="InterPro" id="IPR005828">
    <property type="entry name" value="MFS_sugar_transport-like"/>
</dbReference>